<dbReference type="SUPFAM" id="SSF47226">
    <property type="entry name" value="Histidine-containing phosphotransfer domain, HPT domain"/>
    <property type="match status" value="1"/>
</dbReference>
<reference evidence="1 2" key="1">
    <citation type="submission" date="2020-02" db="EMBL/GenBank/DDBJ databases">
        <title>Broccoli isolated Pseudomonas sp.</title>
        <authorList>
            <person name="Fujikawa T."/>
            <person name="Sawada H."/>
        </authorList>
    </citation>
    <scope>NUCLEOTIDE SEQUENCE [LARGE SCALE GENOMIC DNA]</scope>
    <source>
        <strain evidence="1 2">JCM 32154</strain>
    </source>
</reference>
<dbReference type="InterPro" id="IPR036641">
    <property type="entry name" value="HPT_dom_sf"/>
</dbReference>
<dbReference type="Proteomes" id="UP000471751">
    <property type="component" value="Unassembled WGS sequence"/>
</dbReference>
<evidence type="ECO:0000313" key="1">
    <source>
        <dbReference type="EMBL" id="NES11670.1"/>
    </source>
</evidence>
<dbReference type="GO" id="GO:0016301">
    <property type="term" value="F:kinase activity"/>
    <property type="evidence" value="ECO:0007669"/>
    <property type="project" value="UniProtKB-KW"/>
</dbReference>
<keyword evidence="1" id="KW-0418">Kinase</keyword>
<protein>
    <submittedName>
        <fullName evidence="1">Histidine kinase</fullName>
    </submittedName>
</protein>
<organism evidence="1 2">
    <name type="scientific">Pseudomonas laurentiana</name>
    <dbReference type="NCBI Taxonomy" id="2364649"/>
    <lineage>
        <taxon>Bacteria</taxon>
        <taxon>Pseudomonadati</taxon>
        <taxon>Pseudomonadota</taxon>
        <taxon>Gammaproteobacteria</taxon>
        <taxon>Pseudomonadales</taxon>
        <taxon>Pseudomonadaceae</taxon>
        <taxon>Pseudomonas</taxon>
    </lineage>
</organism>
<keyword evidence="1" id="KW-0808">Transferase</keyword>
<dbReference type="RefSeq" id="WP_163939438.1">
    <property type="nucleotide sequence ID" value="NZ_BMQU01000004.1"/>
</dbReference>
<sequence>MQDDSPDTSVLQDFLIDAEVLLTKTQECLLHLELIGNDPDAIDCMVDTLGSLANRALTHDQPEIADFCLQLRLLLEPERDRNRLHGEALDVLSDCLTLLSWQLELIDPQTGLLSLDNQEQLELIGNLTTTLGPEKASRAE</sequence>
<keyword evidence="2" id="KW-1185">Reference proteome</keyword>
<evidence type="ECO:0000313" key="2">
    <source>
        <dbReference type="Proteomes" id="UP000471751"/>
    </source>
</evidence>
<proteinExistence type="predicted"/>
<dbReference type="Gene3D" id="1.20.120.160">
    <property type="entry name" value="HPT domain"/>
    <property type="match status" value="1"/>
</dbReference>
<dbReference type="AlphaFoldDB" id="A0A6I5RVJ3"/>
<gene>
    <name evidence="1" type="ORF">G3O07_21090</name>
</gene>
<accession>A0A6I5RVJ3</accession>
<dbReference type="GO" id="GO:0000160">
    <property type="term" value="P:phosphorelay signal transduction system"/>
    <property type="evidence" value="ECO:0007669"/>
    <property type="project" value="InterPro"/>
</dbReference>
<name>A0A6I5RVJ3_9PSED</name>
<dbReference type="EMBL" id="JAAHBT010000291">
    <property type="protein sequence ID" value="NES11670.1"/>
    <property type="molecule type" value="Genomic_DNA"/>
</dbReference>
<comment type="caution">
    <text evidence="1">The sequence shown here is derived from an EMBL/GenBank/DDBJ whole genome shotgun (WGS) entry which is preliminary data.</text>
</comment>